<accession>A0ACC7NSL5</accession>
<gene>
    <name evidence="1" type="ORF">ACI1P1_01665</name>
</gene>
<reference evidence="1" key="1">
    <citation type="submission" date="2024-12" db="EMBL/GenBank/DDBJ databases">
        <authorList>
            <person name="Wu N."/>
        </authorList>
    </citation>
    <scope>NUCLEOTIDE SEQUENCE</scope>
    <source>
        <strain evidence="1">P15</strain>
    </source>
</reference>
<organism evidence="1 2">
    <name type="scientific">Paenibacillus mesotrionivorans</name>
    <dbReference type="NCBI Taxonomy" id="3160968"/>
    <lineage>
        <taxon>Bacteria</taxon>
        <taxon>Bacillati</taxon>
        <taxon>Bacillota</taxon>
        <taxon>Bacilli</taxon>
        <taxon>Bacillales</taxon>
        <taxon>Paenibacillaceae</taxon>
        <taxon>Paenibacillus</taxon>
    </lineage>
</organism>
<dbReference type="Proteomes" id="UP001631969">
    <property type="component" value="Unassembled WGS sequence"/>
</dbReference>
<dbReference type="EMBL" id="JBJURJ010000001">
    <property type="protein sequence ID" value="MFM9326995.1"/>
    <property type="molecule type" value="Genomic_DNA"/>
</dbReference>
<proteinExistence type="predicted"/>
<evidence type="ECO:0000313" key="1">
    <source>
        <dbReference type="EMBL" id="MFM9326995.1"/>
    </source>
</evidence>
<name>A0ACC7NSL5_9BACL</name>
<sequence length="175" mass="19065">MKSGKQWLQIAVLAVVVLAGGLAIGNALFNRGQIPHAGDKAPPFQVADLEGGRRSLGDWSGKPLVLSFWGTFCPPCTEEMPALQNQAAKWAEQGVGVVGMNLGENAVTVRSFIQQYGIRFPIYMDVDDIVRKAYGVNQYPTTFFIRPDGRIHKIIMGKMDEATIDSSVEAMLALP</sequence>
<evidence type="ECO:0000313" key="2">
    <source>
        <dbReference type="Proteomes" id="UP001631969"/>
    </source>
</evidence>
<keyword evidence="2" id="KW-1185">Reference proteome</keyword>
<comment type="caution">
    <text evidence="1">The sequence shown here is derived from an EMBL/GenBank/DDBJ whole genome shotgun (WGS) entry which is preliminary data.</text>
</comment>
<protein>
    <submittedName>
        <fullName evidence="1">Redoxin domain-containing protein</fullName>
    </submittedName>
</protein>